<sequence length="50" mass="5111">MAGDGTINDDADGDHMAGDRTTKGDMDGDDLGGATWVATKRSVAKRSVAT</sequence>
<feature type="region of interest" description="Disordered" evidence="1">
    <location>
        <begin position="1"/>
        <end position="50"/>
    </location>
</feature>
<protein>
    <submittedName>
        <fullName evidence="2">Uncharacterized protein</fullName>
    </submittedName>
</protein>
<dbReference type="Proteomes" id="UP001589568">
    <property type="component" value="Unassembled WGS sequence"/>
</dbReference>
<comment type="caution">
    <text evidence="2">The sequence shown here is derived from an EMBL/GenBank/DDBJ whole genome shotgun (WGS) entry which is preliminary data.</text>
</comment>
<organism evidence="2 3">
    <name type="scientific">Nonomuraea salmonea</name>
    <dbReference type="NCBI Taxonomy" id="46181"/>
    <lineage>
        <taxon>Bacteria</taxon>
        <taxon>Bacillati</taxon>
        <taxon>Actinomycetota</taxon>
        <taxon>Actinomycetes</taxon>
        <taxon>Streptosporangiales</taxon>
        <taxon>Streptosporangiaceae</taxon>
        <taxon>Nonomuraea</taxon>
    </lineage>
</organism>
<proteinExistence type="predicted"/>
<reference evidence="2 3" key="1">
    <citation type="submission" date="2024-09" db="EMBL/GenBank/DDBJ databases">
        <authorList>
            <person name="Sun Q."/>
            <person name="Mori K."/>
        </authorList>
    </citation>
    <scope>NUCLEOTIDE SEQUENCE [LARGE SCALE GENOMIC DNA]</scope>
    <source>
        <strain evidence="2 3">JCM 3324</strain>
    </source>
</reference>
<name>A0ABV5NGA1_9ACTN</name>
<evidence type="ECO:0000313" key="3">
    <source>
        <dbReference type="Proteomes" id="UP001589568"/>
    </source>
</evidence>
<gene>
    <name evidence="2" type="ORF">ACFFR3_07380</name>
</gene>
<accession>A0ABV5NGA1</accession>
<dbReference type="EMBL" id="JBHMCF010000008">
    <property type="protein sequence ID" value="MFB9469323.1"/>
    <property type="molecule type" value="Genomic_DNA"/>
</dbReference>
<evidence type="ECO:0000256" key="1">
    <source>
        <dbReference type="SAM" id="MobiDB-lite"/>
    </source>
</evidence>
<evidence type="ECO:0000313" key="2">
    <source>
        <dbReference type="EMBL" id="MFB9469323.1"/>
    </source>
</evidence>
<dbReference type="RefSeq" id="WP_379511401.1">
    <property type="nucleotide sequence ID" value="NZ_JBHSUY010000001.1"/>
</dbReference>
<feature type="compositionally biased region" description="Basic and acidic residues" evidence="1">
    <location>
        <begin position="13"/>
        <end position="26"/>
    </location>
</feature>
<keyword evidence="3" id="KW-1185">Reference proteome</keyword>